<dbReference type="GO" id="GO:0005634">
    <property type="term" value="C:nucleus"/>
    <property type="evidence" value="ECO:0007669"/>
    <property type="project" value="UniProtKB-SubCell"/>
</dbReference>
<reference evidence="9 10" key="1">
    <citation type="submission" date="2019-10" db="EMBL/GenBank/DDBJ databases">
        <authorList>
            <person name="Palmer J.M."/>
        </authorList>
    </citation>
    <scope>NUCLEOTIDE SEQUENCE [LARGE SCALE GENOMIC DNA]</scope>
    <source>
        <strain evidence="9 10">TWF718</strain>
    </source>
</reference>
<dbReference type="InterPro" id="IPR034922">
    <property type="entry name" value="REX1-like_exo"/>
</dbReference>
<feature type="domain" description="Exonuclease" evidence="8">
    <location>
        <begin position="387"/>
        <end position="547"/>
    </location>
</feature>
<evidence type="ECO:0000256" key="5">
    <source>
        <dbReference type="ARBA" id="ARBA00022839"/>
    </source>
</evidence>
<dbReference type="AlphaFoldDB" id="A0AAN8RMR3"/>
<dbReference type="Proteomes" id="UP001313282">
    <property type="component" value="Unassembled WGS sequence"/>
</dbReference>
<dbReference type="PANTHER" id="PTHR12801">
    <property type="entry name" value="RNA EXONUCLEASE REXO1 / RECO3 FAMILY MEMBER-RELATED"/>
    <property type="match status" value="1"/>
</dbReference>
<feature type="compositionally biased region" description="Basic and acidic residues" evidence="7">
    <location>
        <begin position="126"/>
        <end position="136"/>
    </location>
</feature>
<dbReference type="PANTHER" id="PTHR12801:SF115">
    <property type="entry name" value="FI18136P1-RELATED"/>
    <property type="match status" value="1"/>
</dbReference>
<feature type="compositionally biased region" description="Basic and acidic residues" evidence="7">
    <location>
        <begin position="48"/>
        <end position="59"/>
    </location>
</feature>
<evidence type="ECO:0000256" key="7">
    <source>
        <dbReference type="SAM" id="MobiDB-lite"/>
    </source>
</evidence>
<evidence type="ECO:0000256" key="6">
    <source>
        <dbReference type="ARBA" id="ARBA00023242"/>
    </source>
</evidence>
<comment type="caution">
    <text evidence="9">The sequence shown here is derived from an EMBL/GenBank/DDBJ whole genome shotgun (WGS) entry which is preliminary data.</text>
</comment>
<evidence type="ECO:0000256" key="3">
    <source>
        <dbReference type="ARBA" id="ARBA00022722"/>
    </source>
</evidence>
<dbReference type="Pfam" id="PF00929">
    <property type="entry name" value="RNase_T"/>
    <property type="match status" value="1"/>
</dbReference>
<dbReference type="FunFam" id="3.30.420.10:FF:000019">
    <property type="entry name" value="RNA exonuclease NEF-sp"/>
    <property type="match status" value="1"/>
</dbReference>
<dbReference type="InterPro" id="IPR047021">
    <property type="entry name" value="REXO1/3/4-like"/>
</dbReference>
<feature type="compositionally biased region" description="Basic and acidic residues" evidence="7">
    <location>
        <begin position="83"/>
        <end position="92"/>
    </location>
</feature>
<dbReference type="GO" id="GO:0004527">
    <property type="term" value="F:exonuclease activity"/>
    <property type="evidence" value="ECO:0007669"/>
    <property type="project" value="UniProtKB-KW"/>
</dbReference>
<organism evidence="9 10">
    <name type="scientific">Orbilia javanica</name>
    <dbReference type="NCBI Taxonomy" id="47235"/>
    <lineage>
        <taxon>Eukaryota</taxon>
        <taxon>Fungi</taxon>
        <taxon>Dikarya</taxon>
        <taxon>Ascomycota</taxon>
        <taxon>Pezizomycotina</taxon>
        <taxon>Orbiliomycetes</taxon>
        <taxon>Orbiliales</taxon>
        <taxon>Orbiliaceae</taxon>
        <taxon>Orbilia</taxon>
    </lineage>
</organism>
<keyword evidence="10" id="KW-1185">Reference proteome</keyword>
<feature type="region of interest" description="Disordered" evidence="7">
    <location>
        <begin position="1"/>
        <end position="162"/>
    </location>
</feature>
<gene>
    <name evidence="9" type="ORF">TWF718_008166</name>
</gene>
<dbReference type="InterPro" id="IPR012337">
    <property type="entry name" value="RNaseH-like_sf"/>
</dbReference>
<evidence type="ECO:0000256" key="2">
    <source>
        <dbReference type="ARBA" id="ARBA00006357"/>
    </source>
</evidence>
<evidence type="ECO:0000313" key="9">
    <source>
        <dbReference type="EMBL" id="KAK6342779.1"/>
    </source>
</evidence>
<dbReference type="SUPFAM" id="SSF53098">
    <property type="entry name" value="Ribonuclease H-like"/>
    <property type="match status" value="1"/>
</dbReference>
<evidence type="ECO:0000313" key="10">
    <source>
        <dbReference type="Proteomes" id="UP001313282"/>
    </source>
</evidence>
<dbReference type="GO" id="GO:0003676">
    <property type="term" value="F:nucleic acid binding"/>
    <property type="evidence" value="ECO:0007669"/>
    <property type="project" value="InterPro"/>
</dbReference>
<feature type="compositionally biased region" description="Basic residues" evidence="7">
    <location>
        <begin position="1"/>
        <end position="14"/>
    </location>
</feature>
<evidence type="ECO:0000256" key="4">
    <source>
        <dbReference type="ARBA" id="ARBA00022801"/>
    </source>
</evidence>
<dbReference type="InterPro" id="IPR036397">
    <property type="entry name" value="RNaseH_sf"/>
</dbReference>
<feature type="compositionally biased region" description="Basic and acidic residues" evidence="7">
    <location>
        <begin position="15"/>
        <end position="25"/>
    </location>
</feature>
<dbReference type="SMART" id="SM00479">
    <property type="entry name" value="EXOIII"/>
    <property type="match status" value="1"/>
</dbReference>
<accession>A0AAN8RMR3</accession>
<dbReference type="EMBL" id="JAVHNR010000005">
    <property type="protein sequence ID" value="KAK6342779.1"/>
    <property type="molecule type" value="Genomic_DNA"/>
</dbReference>
<keyword evidence="6" id="KW-0539">Nucleus</keyword>
<protein>
    <recommendedName>
        <fullName evidence="8">Exonuclease domain-containing protein</fullName>
    </recommendedName>
</protein>
<dbReference type="InterPro" id="IPR013520">
    <property type="entry name" value="Ribonucl_H"/>
</dbReference>
<comment type="subcellular location">
    <subcellularLocation>
        <location evidence="1">Nucleus</location>
    </subcellularLocation>
</comment>
<proteinExistence type="inferred from homology"/>
<comment type="similarity">
    <text evidence="2">Belongs to the REXO1/REXO3 family.</text>
</comment>
<evidence type="ECO:0000256" key="1">
    <source>
        <dbReference type="ARBA" id="ARBA00004123"/>
    </source>
</evidence>
<dbReference type="CDD" id="cd06145">
    <property type="entry name" value="REX1_like"/>
    <property type="match status" value="1"/>
</dbReference>
<name>A0AAN8RMR3_9PEZI</name>
<dbReference type="Gene3D" id="3.30.420.10">
    <property type="entry name" value="Ribonuclease H-like superfamily/Ribonuclease H"/>
    <property type="match status" value="1"/>
</dbReference>
<evidence type="ECO:0000259" key="8">
    <source>
        <dbReference type="SMART" id="SM00479"/>
    </source>
</evidence>
<keyword evidence="5" id="KW-0269">Exonuclease</keyword>
<keyword evidence="3" id="KW-0540">Nuclease</keyword>
<sequence>MGKKNKRKTSRGKRKPDAHDEEDRALSPLPALPSFGDIPTFTIQSHTPSEEKSTRKRVADAISDAEESSKEDSSSNPAKRHRSSVEDTPKEASEEEDEGQEGEQETSVKKRKGRDSSPNPTKRHRSSNEDTPKDTPEEKDEDSEGWQHVPVRKKKGEVSNRGSSYPEIVISSQRINTWTRISDLQHLALHLLSFDAPPQWLLIKNKSAVRRAVYLYVPGLSMDLFDGRTSLVSKSPEEGEEPETSKVRHSTLGEFFPVSLTQRPLPKPLTELSEIFTHVLPVRAGGDHNKLFSPVYNMLNIPIEADTKKPQKKNHKKSTPRLKISHLLLSTEDLIENEYPLHTSQVPKDHPSLPNSQSAEDDGWIETSLEDLPPRNNEAGSTLEGYTVYSLDCEMVKTASGASLARVSLVSWEGAVVFDSLVKPSEPILDYLTPFSGITEAMLQDITTTRADIQTKLKELIDGNTILIGQSLNSDLNALQMRHPWIVDTSVVFDHPRGKPMKPSLKWLSNKFLKKEIQSHSSKGHDSIEDSTACLDLVKLKLEKGKDFGSTAANFESIFTKLAASKPSKTGAVIDYGDVQKKYGTVAQFTKRANEDDQIVEGVLKAANGDNVSGIAPVDFIWAQLRDLNTTRGWNNSYQKFINEMNGTMITADSPPIKVPEKPTPLAGEALGKVVEDTVERIKKIYEGLPKCSVLVVYGGTGDPVEMGRLNAQQAVYRKEFKVKKWDECSVKWTDTEEQELKRAVGEARKGIALLAVK</sequence>
<feature type="compositionally biased region" description="Acidic residues" evidence="7">
    <location>
        <begin position="93"/>
        <end position="104"/>
    </location>
</feature>
<keyword evidence="4" id="KW-0378">Hydrolase</keyword>